<dbReference type="RefSeq" id="XP_040725521.1">
    <property type="nucleotide sequence ID" value="XM_040866973.1"/>
</dbReference>
<sequence>MPRSGSVCCNAGMSRMILLLLVAEQQSSQQDASLSMRALDCTATAVNVVKFARLHLARVLFRGLEGWVALGATKGSLFRESSVTVPSYKAADALRLSAQVCSAALVAQICSGSRLSLPKNEKGGWIRERNKHGNARDRKVSTFQNTDTLTVGLLFVSVDHVKLILKPREEHHACHAYEDMSHLSTVPGEIPLSWSPDASHPLDRKM</sequence>
<dbReference type="Proteomes" id="UP000193685">
    <property type="component" value="Unassembled WGS sequence"/>
</dbReference>
<comment type="caution">
    <text evidence="2">The sequence shown here is derived from an EMBL/GenBank/DDBJ whole genome shotgun (WGS) entry which is preliminary data.</text>
</comment>
<gene>
    <name evidence="2" type="ORF">BCR37DRAFT_318570</name>
</gene>
<reference evidence="2 3" key="1">
    <citation type="submission" date="2016-07" db="EMBL/GenBank/DDBJ databases">
        <title>Pervasive Adenine N6-methylation of Active Genes in Fungi.</title>
        <authorList>
            <consortium name="DOE Joint Genome Institute"/>
            <person name="Mondo S.J."/>
            <person name="Dannebaum R.O."/>
            <person name="Kuo R.C."/>
            <person name="Labutti K."/>
            <person name="Haridas S."/>
            <person name="Kuo A."/>
            <person name="Salamov A."/>
            <person name="Ahrendt S.R."/>
            <person name="Lipzen A."/>
            <person name="Sullivan W."/>
            <person name="Andreopoulos W.B."/>
            <person name="Clum A."/>
            <person name="Lindquist E."/>
            <person name="Daum C."/>
            <person name="Ramamoorthy G.K."/>
            <person name="Gryganskyi A."/>
            <person name="Culley D."/>
            <person name="Magnuson J.K."/>
            <person name="James T.Y."/>
            <person name="O'Malley M.A."/>
            <person name="Stajich J.E."/>
            <person name="Spatafora J.W."/>
            <person name="Visel A."/>
            <person name="Grigoriev I.V."/>
        </authorList>
    </citation>
    <scope>NUCLEOTIDE SEQUENCE [LARGE SCALE GENOMIC DNA]</scope>
    <source>
        <strain evidence="2 3">12-1054</strain>
    </source>
</reference>
<keyword evidence="3" id="KW-1185">Reference proteome</keyword>
<organism evidence="2 3">
    <name type="scientific">Protomyces lactucae-debilis</name>
    <dbReference type="NCBI Taxonomy" id="2754530"/>
    <lineage>
        <taxon>Eukaryota</taxon>
        <taxon>Fungi</taxon>
        <taxon>Dikarya</taxon>
        <taxon>Ascomycota</taxon>
        <taxon>Taphrinomycotina</taxon>
        <taxon>Taphrinomycetes</taxon>
        <taxon>Taphrinales</taxon>
        <taxon>Protomycetaceae</taxon>
        <taxon>Protomyces</taxon>
    </lineage>
</organism>
<accession>A0A1Y2FFA6</accession>
<evidence type="ECO:0000313" key="3">
    <source>
        <dbReference type="Proteomes" id="UP000193685"/>
    </source>
</evidence>
<evidence type="ECO:0000313" key="2">
    <source>
        <dbReference type="EMBL" id="ORY82650.1"/>
    </source>
</evidence>
<dbReference type="AlphaFoldDB" id="A0A1Y2FFA6"/>
<feature type="chain" id="PRO_5013073350" description="Secreted protein" evidence="1">
    <location>
        <begin position="29"/>
        <end position="206"/>
    </location>
</feature>
<proteinExistence type="predicted"/>
<name>A0A1Y2FFA6_PROLT</name>
<evidence type="ECO:0000256" key="1">
    <source>
        <dbReference type="SAM" id="SignalP"/>
    </source>
</evidence>
<feature type="signal peptide" evidence="1">
    <location>
        <begin position="1"/>
        <end position="28"/>
    </location>
</feature>
<keyword evidence="1" id="KW-0732">Signal</keyword>
<evidence type="ECO:0008006" key="4">
    <source>
        <dbReference type="Google" id="ProtNLM"/>
    </source>
</evidence>
<dbReference type="EMBL" id="MCFI01000009">
    <property type="protein sequence ID" value="ORY82650.1"/>
    <property type="molecule type" value="Genomic_DNA"/>
</dbReference>
<dbReference type="GeneID" id="63783572"/>
<protein>
    <recommendedName>
        <fullName evidence="4">Secreted protein</fullName>
    </recommendedName>
</protein>